<sequence length="162" mass="17583">MGVGGEVGVVEPLKEWVRARSREWLKEREREKGVGAKPTNQGTKDLDHAILGEEGEYLEKESKEKESLDVDLGSLLNVLKSKANEAKKDNGPLVGSLMGLNVAIDMPEEMVGLTRGGTINSQIGTINSQMDFSLCLPIKGNVMMGELNSMGMNILVGSNIRK</sequence>
<feature type="region of interest" description="Disordered" evidence="1">
    <location>
        <begin position="28"/>
        <end position="49"/>
    </location>
</feature>
<evidence type="ECO:0000256" key="1">
    <source>
        <dbReference type="SAM" id="MobiDB-lite"/>
    </source>
</evidence>
<evidence type="ECO:0000313" key="3">
    <source>
        <dbReference type="Proteomes" id="UP000327013"/>
    </source>
</evidence>
<comment type="caution">
    <text evidence="2">The sequence shown here is derived from an EMBL/GenBank/DDBJ whole genome shotgun (WGS) entry which is preliminary data.</text>
</comment>
<dbReference type="Proteomes" id="UP000327013">
    <property type="component" value="Unassembled WGS sequence"/>
</dbReference>
<gene>
    <name evidence="2" type="ORF">FH972_024805</name>
</gene>
<dbReference type="AlphaFoldDB" id="A0A5N6KZS5"/>
<organism evidence="2 3">
    <name type="scientific">Carpinus fangiana</name>
    <dbReference type="NCBI Taxonomy" id="176857"/>
    <lineage>
        <taxon>Eukaryota</taxon>
        <taxon>Viridiplantae</taxon>
        <taxon>Streptophyta</taxon>
        <taxon>Embryophyta</taxon>
        <taxon>Tracheophyta</taxon>
        <taxon>Spermatophyta</taxon>
        <taxon>Magnoliopsida</taxon>
        <taxon>eudicotyledons</taxon>
        <taxon>Gunneridae</taxon>
        <taxon>Pentapetalae</taxon>
        <taxon>rosids</taxon>
        <taxon>fabids</taxon>
        <taxon>Fagales</taxon>
        <taxon>Betulaceae</taxon>
        <taxon>Carpinus</taxon>
    </lineage>
</organism>
<proteinExistence type="predicted"/>
<keyword evidence="3" id="KW-1185">Reference proteome</keyword>
<evidence type="ECO:0000313" key="2">
    <source>
        <dbReference type="EMBL" id="KAB8392290.1"/>
    </source>
</evidence>
<dbReference type="EMBL" id="VIBQ01000025">
    <property type="protein sequence ID" value="KAB8392290.1"/>
    <property type="molecule type" value="Genomic_DNA"/>
</dbReference>
<accession>A0A5N6KZS5</accession>
<reference evidence="2 3" key="1">
    <citation type="submission" date="2019-06" db="EMBL/GenBank/DDBJ databases">
        <title>A chromosomal-level reference genome of Carpinus fangiana (Coryloideae, Betulaceae).</title>
        <authorList>
            <person name="Yang X."/>
            <person name="Wang Z."/>
            <person name="Zhang L."/>
            <person name="Hao G."/>
            <person name="Liu J."/>
            <person name="Yang Y."/>
        </authorList>
    </citation>
    <scope>NUCLEOTIDE SEQUENCE [LARGE SCALE GENOMIC DNA]</scope>
    <source>
        <strain evidence="2">Cfa_2016G</strain>
        <tissue evidence="2">Leaf</tissue>
    </source>
</reference>
<name>A0A5N6KZS5_9ROSI</name>
<protein>
    <submittedName>
        <fullName evidence="2">Uncharacterized protein</fullName>
    </submittedName>
</protein>